<keyword evidence="5" id="KW-1185">Reference proteome</keyword>
<dbReference type="SMART" id="SM00343">
    <property type="entry name" value="ZnF_C2HC"/>
    <property type="match status" value="2"/>
</dbReference>
<reference evidence="4" key="2">
    <citation type="submission" date="2022-10" db="EMBL/GenBank/DDBJ databases">
        <authorList>
            <consortium name="ENA_rothamsted_submissions"/>
            <consortium name="culmorum"/>
            <person name="King R."/>
        </authorList>
    </citation>
    <scope>NUCLEOTIDE SEQUENCE</scope>
</reference>
<dbReference type="PROSITE" id="PS50994">
    <property type="entry name" value="INTEGRASE"/>
    <property type="match status" value="1"/>
</dbReference>
<name>A0A9N9S7X3_PHACE</name>
<feature type="region of interest" description="Disordered" evidence="2">
    <location>
        <begin position="4483"/>
        <end position="4530"/>
    </location>
</feature>
<feature type="region of interest" description="Disordered" evidence="2">
    <location>
        <begin position="1"/>
        <end position="101"/>
    </location>
</feature>
<dbReference type="InterPro" id="IPR011430">
    <property type="entry name" value="UTP20_N"/>
</dbReference>
<evidence type="ECO:0000313" key="5">
    <source>
        <dbReference type="Proteomes" id="UP001153737"/>
    </source>
</evidence>
<dbReference type="InterPro" id="IPR001878">
    <property type="entry name" value="Znf_CCHC"/>
</dbReference>
<dbReference type="GO" id="GO:0042575">
    <property type="term" value="C:DNA polymerase complex"/>
    <property type="evidence" value="ECO:0007669"/>
    <property type="project" value="UniProtKB-ARBA"/>
</dbReference>
<feature type="compositionally biased region" description="Basic and acidic residues" evidence="2">
    <location>
        <begin position="60"/>
        <end position="87"/>
    </location>
</feature>
<sequence>MSENREDVRKSRRSNAGMHSKRDDNFLWESQQKEVTVPEEELVDDVPQLSSASKSLQEGVRMKAGNEDGVRSEITRGKSSRESDKTKYSNKKSSTSKVSSTKKLEIEKKRLALATEKAKAELMMKKQQLDNEMRILQLERDLAEAELDDADFSQCSEAREEIDIVSTNTEEKKVQVEKWIEKCEYPSNISQDDFNRQSDMDKLCNVIADAIKSVSSPQVKSIPHEVLSRQVFDKDFLFFDGKPEDWPMFKSQFERKVATCLYSDDEIMLKLQRCLKGEALEAVRSLLLHPGNVAFVIQTLEMRFGRSEFIIKSLINKIQNFPPVKDGDFSNIIKFSCNVNNLVATLETLEAGNHVENPSLLEQLVAKLPNGLKLTWGQVLVKQKGKANVKDFGLWVNEISSAACYVSSPTFSHSDHGRRYNNQSSDFKRHNSNERTNKLVLHTTENNHDNEKCLYCEKTDHSILSCPLMLKDSVDERWKKILALKVCFKCLKRGHSKMFCKSRKNCGIDSCRRPHHHLLHQIKPKLEIVPEKVEESSESSSEIKIQRVCLTEYNDSHVLLRIIPVRIFGPEKCFDTYALFDEGSTISLIETEVAEQLQLPGKNESFCMQWANDIVLHNEDSKSVELHISGMNDNSKIFRMANVKTVKNLSLPTQTVLMSDFSKHPHLRDLPIQEMIKAKPTILIGQDNINLTVARKVCQGPDEKDPIATKTNLGWVLHGNVDIGAINQTSFNFHICNCESELNSLIKESFSIDSFGVCVTNTRINSAERRAIQILEKTTKYIENEKRYETGLIWKFDDITLPESKLNAYSRLLCVERKMLRDKTYFEQYCNKINNYLEKGYIRKLSREEAAVENSRTWYLPHFGVVNPNKPKKFRLVFDAAARSHGTSLNENLLQGPDFLNFLPGVLMRFRRFEFAFCGDIAEMFHQVKIRADDRCSQRFLWRDGIQKNTADIYEMQVMIFGAACSPCSAQFVVNLNVKESKRFSHLARDVERNFYMDDYLDSCVSEENVCDKIQEISELHKEGGFNIVNWVSNSHMVSQKHGDKMLQKDLNKSALDRVLGIWWDTKFDNFTFKLVFHKVPEKIIAGMEIPTKRQVLKLVMSIFDPVGLLTCLIIKGRIILQQIWRCGITWDDAIPDSIHYDWLEWLKSLKNISSLTIPRCYSRSLPSAKLMEIHIFGDASEEAFAAVAYLRIVSENTIEVAFISAKARVSPLKPLSIPRLELQAAVMGTRLLRTILAEIDIPIAKSYLWSDSKTVLHWIRGDGKNYKQFIAHRVGEIQESTSLEQWRYVPSDKNVADTATRCRNYSIDENWFAGPDFLYQSESNWPTNDIFLNFKLDDENERKPSSNFVGIMRSSAAVLPDVTRFSKWRRFVRATAYIMRFVKKLIEKLRKNEITYSKELTVAEIEEAEKKCLEKSQIDSFQEEIIQLKNKERVDTISRIFQLSPFLDTDNLLKMHSRINNAQCLEESVRKPIILDPKNKITQLILRYYHEKSKHQGENQILNNIRQKYWIIKGRGAVKNTFKNCYYCRRRKATPDYPKMGEIPSMRLTPEVKPFTHTGIDYFGPMFVTVGRHREKRWGVLFTCLTMRAIHLEIAHTLTANSTIMALRRMISRRGPIKHLYSDNGTNFHGANEELLNFNRENNGAELMTELTEMDIEWHFIPPGTPHMGGCWERLIGSVKKILQVTLKEEAPKDEVLHTLFLEAESIVNSRPLTHVSIDPDDPDCLTPNHLLISSGTNNQTPFINTFEDQDLRAQWKKSQRLAEIFWSRWVKEYLPTLSKRGKWISDGKPIEIGDIVVIRDGNLPRKSWPLGKIEKIYPGRDNIIRVVDVKTKNGIFRRPVNKLCRFDVIERISQVDVDVFHKVAHEYENQDDDNESYFCQSLAKWNVLNLTEGYDAFRKEIQGQNYITLPQLLLSKDHIIEILLKHLRFKNALYIQPLLENIVAVARDLQKDFYPYFPQFLEILIDLLETKDAEQIEWTFTCLAYLFKFLWRPLVKDINTVFRALLPLLTENKPEYINSFAAESFAFVARKIKDKKTFLRLLLSLVKNEEDGISGCGKLLFQIIYGIEGQFHSCSDTMIPFLIESLSDQNLPQDVLFKVLEVVVMNILKHISPAKGELLWLTFINVLNDLNNKYKICKEDNFIRCIDNILKLVGQCTEYKKGHFLQNPVMLIEVMIALLNNCHETENIVLKISQISILILSLKNLKLSQEHASLLIRKLLSTTHESVFLYFVFNVKSCSYFEGTILPNFLRYCIKTELNNECFKVLTKLIMDKAPLCIDSINLPKWQKYLIDFKENNTIILNLLLKKMENDGGQFLNKYEDYYYSLICLPHLKLSLEATEKVTSSLETNIIFLLGQVQYDEENKCALKKILFFLNASIECFVHVHSDVKQLKCIFLNNIFDQILPLTSNPEYISSLKTLSLILYALRDENDIIKLSTLIKMNEVMEKNFSSPYREIRLLTSYIYTFFENIPDFDLSHSTDPDVPLEKWSIFSIIYNVESIVPHVHTYRDQLQNLEKLQYDMPQMKMGIQTPFKLIPLRYLCSVLYINFQLLWEPVMKIIASHAVNTEINEFWNIFGSELKEVCKNSKNPAEYAIVVLEGASHLLNEMFQESEKLNSKPDFLNYRILLWKALVQFSSVAEAKTRDTSELLLKFIESEYAIANSEVAPFQSIKQNTLTGKNEPNVTENNPDTKKKSSNKVYIQTLLQKLKVFSQFLSPLSMYREPELYKLYFDLLQHRDSNIQKAALDCIMTYKHKYLIPYKDSLYNLVDDQNFKHEITSFRVDQDSNIVLTEHREGLIPVVMQIVFSKMTVKSGLRTGGKSSGQMRRSLILRFLAGCQEQEMLNFLQKTLKLYNRFIKSDPVNIIKHIQENTDLELFFPLKRIQSTVNLLQVIFDQCGGLMGNDILTYLLNILIAIGALLKYAFDNIDQVHSGYLATLRTIRTSCIKIIGRYFEQFENYPWTKSQINGIFEVFVWPYLTKLYTEGIHSPTALLKLFKIWSSNSRNFPLLVKCRDSDNLHVLPHIVKLLLNEKCNFSVVDVVEEILQNLLTLEFDQSVQTYLPIDNLLPVQKEIRPNCKFTYGISILIPHVSIILDKIKRKLQTKTKSLNERELFILSGISEMVLEPEMSDKVLNLLLPVVRKKCNVSFPEDLTLKYIKTVHNLIRNVEKPEVHLEELSPLFAEIAYPSCRKLLCQSLHIIANNANEEKLKSAAEFISELNAFDQKWLDQPDFERRHKAFKKIHENIDAGDVSVPLGVLVIFNCCFFLDSEKDLSLKENSSHTLKQVSSELVKKNSRHMDYILNKTLFNVIRTGFKNSKEDIRNEYVSLLGHLARECPDSHFMLRDLNVYTNKNDIEVDFFENLVHLQIHRHARALLKFCQITRDQVTVLNPRTLMQFVMPLASHYLLKEKFSNKNSVVDAAIETIGLACRVLPWHQYEAVLKYYLSKLGSKLDYQRQLVRLLVAILDSFHFDLRKGSMNENDKEKTPVAVQEHIMSTEKEDEETHLEDIEIGDADENEEESEAEEEVGSDKGKQAISICEKVTILCKSAATRVIKTIESVLLPKLHKSLAQMTQYESSHKLNRRNTNFSQAEEDLLRVPISLAVVKLLQRLPNHILEHNLPGVFMKSCTFLKSHLESVRRVARETLQKIMVTLGPKYLGLLLNEMASLLNRGFQVHVLVFTAHGVLHSLKDQYERTDLDKVLLTVLDMCKADLFGILSEEKEVAKIAVKVAEARHSKSYDTLHILSQYITERCLLDILLPFKQILDTSHSFKTVQKTQTALRFIAQGLVENSFVTTESLLKFAYGTASKSIPQLIPKEKKKPTENESEKLLIQKEDCFIIPKIPGNRKAYRTQNVKTSAETNAHLLVEFGLRLCHIMLKKDKLRGEEYTKFIDPFIMIFRNCLKSKHVKLSTITLQCLSWVLKYDLPSLRINIKIIVKDIFAILHKYASAGLSKGDNFDLVLSAFKVMAVLVRDVKYYTIDTNQLKILLLYVEQDIHDHDRQAIAFNLLKAIIARKVITPELNEVMEKIAELSITSELDHVRAQARSVFHQFFMEYPLGNSLEKHLGFYLSQMSYELKYGRDSSIEMIQTLINSFPLDVLKGQSGTLLITLGARLVNDDEPDCRKKIAECISSMLKKLPKADRNPLFDVIIIWMQDRNISHCRLGAQLCSIFVTVEKTDFENRLPRLEPLVLKQFGLDNTPGKLVKVQKADNRQDPEEYQRIKDHHLFQVLQLVLKICMHCPTFLKHKDVVENLAVHVQTLLNYPHDWVRLAAAQFIGYVLSTIDIDHLSKLLTSDQQNGGGYLYNDPVNAVKSLTLDLCDQLQPNGVKSELAEQVIKNLIFVAKVLQDIPLKTAEGENQLNILWLAKRMRKIVNTEIVEDASSTTLRTEVFKWIAGVGTALEIKNILPIIHHLLAPLVREMTSTEEKNAPLRQLAKEVSNLFKNKLGIEKYTSILSKQQQTLSVKRAERKRARTQLAVTDPESFAKKKIKRHEKKKESKKRKITQLKGTKRNFKKRKTVDLEDSSEIF</sequence>
<reference evidence="4" key="1">
    <citation type="submission" date="2022-01" db="EMBL/GenBank/DDBJ databases">
        <authorList>
            <person name="King R."/>
        </authorList>
    </citation>
    <scope>NUCLEOTIDE SEQUENCE</scope>
</reference>
<dbReference type="InterPro" id="IPR041588">
    <property type="entry name" value="Integrase_H2C2"/>
</dbReference>
<dbReference type="Pfam" id="PF17921">
    <property type="entry name" value="Integrase_H2C2"/>
    <property type="match status" value="1"/>
</dbReference>
<dbReference type="InterPro" id="IPR036397">
    <property type="entry name" value="RNaseH_sf"/>
</dbReference>
<dbReference type="SUPFAM" id="SSF53098">
    <property type="entry name" value="Ribonuclease H-like"/>
    <property type="match status" value="1"/>
</dbReference>
<dbReference type="PANTHER" id="PTHR17695:SF11">
    <property type="entry name" value="SMALL SUBUNIT PROCESSOME COMPONENT 20 HOMOLOG"/>
    <property type="match status" value="1"/>
</dbReference>
<dbReference type="EMBL" id="OU896707">
    <property type="protein sequence ID" value="CAG9813428.1"/>
    <property type="molecule type" value="Genomic_DNA"/>
</dbReference>
<dbReference type="SUPFAM" id="SSF48371">
    <property type="entry name" value="ARM repeat"/>
    <property type="match status" value="3"/>
</dbReference>
<proteinExistence type="predicted"/>
<dbReference type="InterPro" id="IPR040676">
    <property type="entry name" value="DUF5641"/>
</dbReference>
<gene>
    <name evidence="4" type="ORF">PHAECO_LOCUS816</name>
</gene>
<dbReference type="InterPro" id="IPR052575">
    <property type="entry name" value="SSU_processome_comp_20"/>
</dbReference>
<dbReference type="SUPFAM" id="SSF56672">
    <property type="entry name" value="DNA/RNA polymerases"/>
    <property type="match status" value="1"/>
</dbReference>
<feature type="compositionally biased region" description="Polar residues" evidence="2">
    <location>
        <begin position="2677"/>
        <end position="2689"/>
    </location>
</feature>
<dbReference type="Pfam" id="PF05380">
    <property type="entry name" value="Peptidase_A17"/>
    <property type="match status" value="1"/>
</dbReference>
<feature type="compositionally biased region" description="Acidic residues" evidence="2">
    <location>
        <begin position="3500"/>
        <end position="3528"/>
    </location>
</feature>
<accession>A0A9N9S7X3</accession>
<dbReference type="OrthoDB" id="360653at2759"/>
<dbReference type="Gene3D" id="1.10.340.70">
    <property type="match status" value="1"/>
</dbReference>
<dbReference type="Pfam" id="PF20416">
    <property type="entry name" value="UTP20"/>
    <property type="match status" value="1"/>
</dbReference>
<dbReference type="InterPro" id="IPR005312">
    <property type="entry name" value="DUF1759"/>
</dbReference>
<dbReference type="GO" id="GO:0003676">
    <property type="term" value="F:nucleic acid binding"/>
    <property type="evidence" value="ECO:0007669"/>
    <property type="project" value="InterPro"/>
</dbReference>
<dbReference type="InterPro" id="IPR016024">
    <property type="entry name" value="ARM-type_fold"/>
</dbReference>
<dbReference type="InterPro" id="IPR008042">
    <property type="entry name" value="Retrotrans_Pao"/>
</dbReference>
<organism evidence="4 5">
    <name type="scientific">Phaedon cochleariae</name>
    <name type="common">Mustard beetle</name>
    <dbReference type="NCBI Taxonomy" id="80249"/>
    <lineage>
        <taxon>Eukaryota</taxon>
        <taxon>Metazoa</taxon>
        <taxon>Ecdysozoa</taxon>
        <taxon>Arthropoda</taxon>
        <taxon>Hexapoda</taxon>
        <taxon>Insecta</taxon>
        <taxon>Pterygota</taxon>
        <taxon>Neoptera</taxon>
        <taxon>Endopterygota</taxon>
        <taxon>Coleoptera</taxon>
        <taxon>Polyphaga</taxon>
        <taxon>Cucujiformia</taxon>
        <taxon>Chrysomeloidea</taxon>
        <taxon>Chrysomelidae</taxon>
        <taxon>Chrysomelinae</taxon>
        <taxon>Chrysomelini</taxon>
        <taxon>Phaedon</taxon>
    </lineage>
</organism>
<protein>
    <recommendedName>
        <fullName evidence="3">Integrase catalytic domain-containing protein</fullName>
    </recommendedName>
</protein>
<evidence type="ECO:0000313" key="4">
    <source>
        <dbReference type="EMBL" id="CAG9813428.1"/>
    </source>
</evidence>
<evidence type="ECO:0000256" key="1">
    <source>
        <dbReference type="SAM" id="Coils"/>
    </source>
</evidence>
<dbReference type="InterPro" id="IPR043502">
    <property type="entry name" value="DNA/RNA_pol_sf"/>
</dbReference>
<dbReference type="GO" id="GO:0032040">
    <property type="term" value="C:small-subunit processome"/>
    <property type="evidence" value="ECO:0007669"/>
    <property type="project" value="TreeGrafter"/>
</dbReference>
<dbReference type="GO" id="GO:0015074">
    <property type="term" value="P:DNA integration"/>
    <property type="evidence" value="ECO:0007669"/>
    <property type="project" value="InterPro"/>
</dbReference>
<dbReference type="CDD" id="cd01644">
    <property type="entry name" value="RT_pepA17"/>
    <property type="match status" value="1"/>
</dbReference>
<dbReference type="InterPro" id="IPR057525">
    <property type="entry name" value="UTP20_C"/>
</dbReference>
<dbReference type="Gene3D" id="1.25.10.10">
    <property type="entry name" value="Leucine-rich Repeat Variant"/>
    <property type="match status" value="2"/>
</dbReference>
<dbReference type="GO" id="GO:0030686">
    <property type="term" value="C:90S preribosome"/>
    <property type="evidence" value="ECO:0007669"/>
    <property type="project" value="TreeGrafter"/>
</dbReference>
<dbReference type="GO" id="GO:0071897">
    <property type="term" value="P:DNA biosynthetic process"/>
    <property type="evidence" value="ECO:0007669"/>
    <property type="project" value="UniProtKB-ARBA"/>
</dbReference>
<dbReference type="Proteomes" id="UP001153737">
    <property type="component" value="Chromosome 1"/>
</dbReference>
<dbReference type="InterPro" id="IPR046523">
    <property type="entry name" value="UTP20_dom"/>
</dbReference>
<feature type="domain" description="Integrase catalytic" evidence="3">
    <location>
        <begin position="1551"/>
        <end position="1737"/>
    </location>
</feature>
<feature type="coiled-coil region" evidence="1">
    <location>
        <begin position="101"/>
        <end position="146"/>
    </location>
</feature>
<dbReference type="InterPro" id="IPR001584">
    <property type="entry name" value="Integrase_cat-core"/>
</dbReference>
<keyword evidence="1" id="KW-0175">Coiled coil</keyword>
<feature type="compositionally biased region" description="Basic residues" evidence="2">
    <location>
        <begin position="4488"/>
        <end position="4519"/>
    </location>
</feature>
<dbReference type="GO" id="GO:0008270">
    <property type="term" value="F:zinc ion binding"/>
    <property type="evidence" value="ECO:0007669"/>
    <property type="project" value="InterPro"/>
</dbReference>
<dbReference type="Pfam" id="PF03564">
    <property type="entry name" value="DUF1759"/>
    <property type="match status" value="1"/>
</dbReference>
<feature type="region of interest" description="Disordered" evidence="2">
    <location>
        <begin position="3497"/>
        <end position="3531"/>
    </location>
</feature>
<feature type="compositionally biased region" description="Low complexity" evidence="2">
    <location>
        <begin position="91"/>
        <end position="101"/>
    </location>
</feature>
<dbReference type="Gene3D" id="3.30.420.10">
    <property type="entry name" value="Ribonuclease H-like superfamily/Ribonuclease H"/>
    <property type="match status" value="1"/>
</dbReference>
<dbReference type="Pfam" id="PF18701">
    <property type="entry name" value="DUF5641"/>
    <property type="match status" value="1"/>
</dbReference>
<dbReference type="Pfam" id="PF23099">
    <property type="entry name" value="UTP20_C"/>
    <property type="match status" value="1"/>
</dbReference>
<dbReference type="InterPro" id="IPR012337">
    <property type="entry name" value="RNaseH-like_sf"/>
</dbReference>
<dbReference type="PANTHER" id="PTHR17695">
    <property type="entry name" value="SMALL SUBUNIT PROCESSOME COMPONENT 20 HOMOLOG"/>
    <property type="match status" value="1"/>
</dbReference>
<feature type="region of interest" description="Disordered" evidence="2">
    <location>
        <begin position="2677"/>
        <end position="2696"/>
    </location>
</feature>
<dbReference type="InterPro" id="IPR011989">
    <property type="entry name" value="ARM-like"/>
</dbReference>
<evidence type="ECO:0000259" key="3">
    <source>
        <dbReference type="PROSITE" id="PS50994"/>
    </source>
</evidence>
<evidence type="ECO:0000256" key="2">
    <source>
        <dbReference type="SAM" id="MobiDB-lite"/>
    </source>
</evidence>
<dbReference type="Pfam" id="PF07539">
    <property type="entry name" value="UTP20_N"/>
    <property type="match status" value="1"/>
</dbReference>